<feature type="region of interest" description="Disordered" evidence="1">
    <location>
        <begin position="61"/>
        <end position="129"/>
    </location>
</feature>
<evidence type="ECO:0000313" key="2">
    <source>
        <dbReference type="EMBL" id="KAE8398912.1"/>
    </source>
</evidence>
<dbReference type="RefSeq" id="XP_031936231.1">
    <property type="nucleotide sequence ID" value="XM_032079222.1"/>
</dbReference>
<proteinExistence type="predicted"/>
<organism evidence="2 3">
    <name type="scientific">Aspergillus pseudonomiae</name>
    <dbReference type="NCBI Taxonomy" id="1506151"/>
    <lineage>
        <taxon>Eukaryota</taxon>
        <taxon>Fungi</taxon>
        <taxon>Dikarya</taxon>
        <taxon>Ascomycota</taxon>
        <taxon>Pezizomycotina</taxon>
        <taxon>Eurotiomycetes</taxon>
        <taxon>Eurotiomycetidae</taxon>
        <taxon>Eurotiales</taxon>
        <taxon>Aspergillaceae</taxon>
        <taxon>Aspergillus</taxon>
        <taxon>Aspergillus subgen. Circumdati</taxon>
    </lineage>
</organism>
<feature type="compositionally biased region" description="Low complexity" evidence="1">
    <location>
        <begin position="68"/>
        <end position="82"/>
    </location>
</feature>
<dbReference type="Proteomes" id="UP000325579">
    <property type="component" value="Unassembled WGS sequence"/>
</dbReference>
<gene>
    <name evidence="2" type="ORF">BDV37DRAFT_16413</name>
</gene>
<dbReference type="EMBL" id="ML736845">
    <property type="protein sequence ID" value="KAE8398912.1"/>
    <property type="molecule type" value="Genomic_DNA"/>
</dbReference>
<reference evidence="2 3" key="1">
    <citation type="submission" date="2019-04" db="EMBL/GenBank/DDBJ databases">
        <authorList>
            <consortium name="DOE Joint Genome Institute"/>
            <person name="Mondo S."/>
            <person name="Kjaerbolling I."/>
            <person name="Vesth T."/>
            <person name="Frisvad J.C."/>
            <person name="Nybo J.L."/>
            <person name="Theobald S."/>
            <person name="Kildgaard S."/>
            <person name="Isbrandt T."/>
            <person name="Kuo A."/>
            <person name="Sato A."/>
            <person name="Lyhne E.K."/>
            <person name="Kogle M.E."/>
            <person name="Wiebenga A."/>
            <person name="Kun R.S."/>
            <person name="Lubbers R.J."/>
            <person name="Makela M.R."/>
            <person name="Barry K."/>
            <person name="Chovatia M."/>
            <person name="Clum A."/>
            <person name="Daum C."/>
            <person name="Haridas S."/>
            <person name="He G."/>
            <person name="LaButti K."/>
            <person name="Lipzen A."/>
            <person name="Riley R."/>
            <person name="Salamov A."/>
            <person name="Simmons B.A."/>
            <person name="Magnuson J.K."/>
            <person name="Henrissat B."/>
            <person name="Mortensen U.H."/>
            <person name="Larsen T.O."/>
            <person name="Devries R.P."/>
            <person name="Grigoriev I.V."/>
            <person name="Machida M."/>
            <person name="Baker S.E."/>
            <person name="Andersen M.R."/>
            <person name="Cantor M.N."/>
            <person name="Hua S.X."/>
        </authorList>
    </citation>
    <scope>NUCLEOTIDE SEQUENCE [LARGE SCALE GENOMIC DNA]</scope>
    <source>
        <strain evidence="2 3">CBS 119388</strain>
    </source>
</reference>
<sequence>MVLRCLAGKTNGTWNLVISHPERARGCCDLSRLASFPRPPTSKTKFQADEELLTGIALAKPALASTQPPSGSSGMDTDSGSPFYGGNVKLKQLPMKTMTKRPTRPTSAIVHVPEPFPRRGSFSNDANSGLYPTILKKRTKQKTKKKAKKRGLLSFYAIRRPSGRCFP</sequence>
<dbReference type="GeneID" id="43663913"/>
<keyword evidence="3" id="KW-1185">Reference proteome</keyword>
<name>A0A5N7CXJ8_9EURO</name>
<accession>A0A5N7CXJ8</accession>
<evidence type="ECO:0000256" key="1">
    <source>
        <dbReference type="SAM" id="MobiDB-lite"/>
    </source>
</evidence>
<evidence type="ECO:0000313" key="3">
    <source>
        <dbReference type="Proteomes" id="UP000325579"/>
    </source>
</evidence>
<protein>
    <submittedName>
        <fullName evidence="2">Uncharacterized protein</fullName>
    </submittedName>
</protein>
<dbReference type="AlphaFoldDB" id="A0A5N7CXJ8"/>